<name>A0A645IGA6_9ZZZZ</name>
<dbReference type="AlphaFoldDB" id="A0A645IGA6"/>
<protein>
    <recommendedName>
        <fullName evidence="2">N-acetyltransferase domain-containing protein</fullName>
    </recommendedName>
</protein>
<dbReference type="EMBL" id="VSSQ01114388">
    <property type="protein sequence ID" value="MPN50315.1"/>
    <property type="molecule type" value="Genomic_DNA"/>
</dbReference>
<gene>
    <name evidence="1" type="ORF">SDC9_197941</name>
</gene>
<proteinExistence type="predicted"/>
<evidence type="ECO:0000313" key="1">
    <source>
        <dbReference type="EMBL" id="MPN50315.1"/>
    </source>
</evidence>
<organism evidence="1">
    <name type="scientific">bioreactor metagenome</name>
    <dbReference type="NCBI Taxonomy" id="1076179"/>
    <lineage>
        <taxon>unclassified sequences</taxon>
        <taxon>metagenomes</taxon>
        <taxon>ecological metagenomes</taxon>
    </lineage>
</organism>
<comment type="caution">
    <text evidence="1">The sequence shown here is derived from an EMBL/GenBank/DDBJ whole genome shotgun (WGS) entry which is preliminary data.</text>
</comment>
<accession>A0A645IGA6</accession>
<reference evidence="1" key="1">
    <citation type="submission" date="2019-08" db="EMBL/GenBank/DDBJ databases">
        <authorList>
            <person name="Kucharzyk K."/>
            <person name="Murdoch R.W."/>
            <person name="Higgins S."/>
            <person name="Loffler F."/>
        </authorList>
    </citation>
    <scope>NUCLEOTIDE SEQUENCE</scope>
</reference>
<sequence>MQSRGIRLIHPDFREFDRYLEDIHGLLMELYRDFPAFVPISSKNFIAMFRDLKSISDPRLIVLAYDGELPVGFFISFPDYQNDLVQGSTVVRLIHLIRTRLWPRHIVLSYSGVRHGYEGLSGALYCETLEFLKAKGLPAVSTLMQKGKVTSGFEKELIGATTHYGLYRLDLDTSR</sequence>
<evidence type="ECO:0008006" key="2">
    <source>
        <dbReference type="Google" id="ProtNLM"/>
    </source>
</evidence>